<dbReference type="RefSeq" id="WP_128227496.1">
    <property type="nucleotide sequence ID" value="NZ_SACR01000001.1"/>
</dbReference>
<dbReference type="SUPFAM" id="SSF56988">
    <property type="entry name" value="Anthrax protective antigen"/>
    <property type="match status" value="1"/>
</dbReference>
<proteinExistence type="predicted"/>
<accession>A0A437RT17</accession>
<keyword evidence="4" id="KW-1185">Reference proteome</keyword>
<protein>
    <submittedName>
        <fullName evidence="3">PEP-CTERM sorting domain-containing protein</fullName>
    </submittedName>
</protein>
<dbReference type="Proteomes" id="UP000285575">
    <property type="component" value="Unassembled WGS sequence"/>
</dbReference>
<evidence type="ECO:0000259" key="2">
    <source>
        <dbReference type="PROSITE" id="PS51820"/>
    </source>
</evidence>
<dbReference type="EMBL" id="SACR01000001">
    <property type="protein sequence ID" value="RVU49885.1"/>
    <property type="molecule type" value="Genomic_DNA"/>
</dbReference>
<comment type="caution">
    <text evidence="3">The sequence shown here is derived from an EMBL/GenBank/DDBJ whole genome shotgun (WGS) entry which is preliminary data.</text>
</comment>
<sequence>MNKLLTSLLTATALALPLTSQAWVVKQWQVPTGPTSLNDAVNAITSGPASFTGAATVIDFTDYAPNTGAFGGTAAWPQAAAAGQTGENAPLNDNFAALITGNILVTAADTYWFSTYNDDGLRLRIDGIDVIVDDSLHPANTRYGSINLSAGLHSVELVFFENQGAATLEFAWARGSQTAQYSLVTSVPEPGSLALAGLALLGLGLSRRKA</sequence>
<dbReference type="Pfam" id="PF07691">
    <property type="entry name" value="PA14"/>
    <property type="match status" value="1"/>
</dbReference>
<organism evidence="3 4">
    <name type="scientific">Rubrivivax rivuli</name>
    <dbReference type="NCBI Taxonomy" id="1862385"/>
    <lineage>
        <taxon>Bacteria</taxon>
        <taxon>Pseudomonadati</taxon>
        <taxon>Pseudomonadota</taxon>
        <taxon>Betaproteobacteria</taxon>
        <taxon>Burkholderiales</taxon>
        <taxon>Sphaerotilaceae</taxon>
        <taxon>Rubrivivax</taxon>
    </lineage>
</organism>
<keyword evidence="1" id="KW-0732">Signal</keyword>
<dbReference type="PROSITE" id="PS51820">
    <property type="entry name" value="PA14"/>
    <property type="match status" value="1"/>
</dbReference>
<evidence type="ECO:0000313" key="4">
    <source>
        <dbReference type="Proteomes" id="UP000285575"/>
    </source>
</evidence>
<dbReference type="InterPro" id="IPR037524">
    <property type="entry name" value="PA14/GLEYA"/>
</dbReference>
<dbReference type="InterPro" id="IPR011658">
    <property type="entry name" value="PA14_dom"/>
</dbReference>
<evidence type="ECO:0000313" key="3">
    <source>
        <dbReference type="EMBL" id="RVU49885.1"/>
    </source>
</evidence>
<evidence type="ECO:0000256" key="1">
    <source>
        <dbReference type="SAM" id="SignalP"/>
    </source>
</evidence>
<gene>
    <name evidence="3" type="ORF">EOE66_02725</name>
</gene>
<dbReference type="InterPro" id="IPR013424">
    <property type="entry name" value="Ice-binding_C"/>
</dbReference>
<dbReference type="Pfam" id="PF07589">
    <property type="entry name" value="PEP-CTERM"/>
    <property type="match status" value="1"/>
</dbReference>
<dbReference type="NCBIfam" id="TIGR02595">
    <property type="entry name" value="PEP_CTERM"/>
    <property type="match status" value="1"/>
</dbReference>
<reference evidence="3 4" key="1">
    <citation type="submission" date="2019-01" db="EMBL/GenBank/DDBJ databases">
        <authorList>
            <person name="Chen W.-M."/>
        </authorList>
    </citation>
    <scope>NUCLEOTIDE SEQUENCE [LARGE SCALE GENOMIC DNA]</scope>
    <source>
        <strain evidence="3 4">KYPY4</strain>
    </source>
</reference>
<feature type="signal peptide" evidence="1">
    <location>
        <begin position="1"/>
        <end position="22"/>
    </location>
</feature>
<name>A0A437RT17_9BURK</name>
<feature type="chain" id="PRO_5019083901" evidence="1">
    <location>
        <begin position="23"/>
        <end position="210"/>
    </location>
</feature>
<dbReference type="OrthoDB" id="176168at2"/>
<dbReference type="AlphaFoldDB" id="A0A437RT17"/>
<feature type="domain" description="PA14" evidence="2">
    <location>
        <begin position="36"/>
        <end position="187"/>
    </location>
</feature>
<dbReference type="Gene3D" id="3.90.182.10">
    <property type="entry name" value="Toxin - Anthrax Protective Antigen,domain 1"/>
    <property type="match status" value="1"/>
</dbReference>